<evidence type="ECO:0000313" key="3">
    <source>
        <dbReference type="Proteomes" id="UP001499854"/>
    </source>
</evidence>
<dbReference type="Proteomes" id="UP001499854">
    <property type="component" value="Unassembled WGS sequence"/>
</dbReference>
<dbReference type="InterPro" id="IPR011010">
    <property type="entry name" value="DNA_brk_join_enz"/>
</dbReference>
<keyword evidence="1" id="KW-0233">DNA recombination</keyword>
<evidence type="ECO:0000256" key="1">
    <source>
        <dbReference type="ARBA" id="ARBA00023172"/>
    </source>
</evidence>
<keyword evidence="3" id="KW-1185">Reference proteome</keyword>
<dbReference type="EMBL" id="BAAAQM010000009">
    <property type="protein sequence ID" value="GAA1963475.1"/>
    <property type="molecule type" value="Genomic_DNA"/>
</dbReference>
<evidence type="ECO:0000313" key="2">
    <source>
        <dbReference type="EMBL" id="GAA1963475.1"/>
    </source>
</evidence>
<sequence length="723" mass="80284">MTELTAAGWDQGLVFTPPPVDYPVFDPAEVREQAKALAPRYGDPVWPFHVISKNPSSTGDAMHWNRFPDGLREQFRHAAWALARFPLDEVYQVRHGSAMRTRLSASRRFKTVNEWLKFALWMDRRGIGKIGAVTVDDLLDYDRYLVKEQGLARSTCTSLLVGLSRLHAYSSKFLPKEHRLIEPPWVEEGLDDYLPAASALGENSTAPITPETMGGLLIWAMRFVELFADDILAAWNERERLLERVRTAEARPAGEVTKEPLRRYLDQLIAEGRPLPRMASADVTGLKWDVGGATTFIAGLTGTPRATVISVLRAPRFRSYAAANPGPCLLGTPVKGMLDGRPWHQDITFTEVVTLMRHLVTSCFVIISYLTGMRVGEVLGLEVGCCPDPQGPPEAPKRFLIRGREFKGARDEDGNHLSDGVVREAGWVAIPQVVTAIRLLESIAGEGLLFDALVHDVRSPEQRSGRSLSTSTMANRIEYFVKWVNNYVAANGRVGETIEREEGERLAPLRFRRTLAWHIARRPGGLVALAVQYGHMRTIVSAGYASRSRDGIHHLLDLETARTVAEHLSDVHEALEEGQGVSGPAARRLIASAKGQHERFGGIVATTRQAKALLADPTLNVFENKKAYLTCNWDRSKALCEIGRAKSDVPSLDRCQSSCANIARTDRHAEQLAAESASLRQQADSGLLPEPIADRLRAKAETFDELVTRHRADRITLADREEQ</sequence>
<dbReference type="Gene3D" id="1.10.443.10">
    <property type="entry name" value="Intergrase catalytic core"/>
    <property type="match status" value="1"/>
</dbReference>
<evidence type="ECO:0008006" key="4">
    <source>
        <dbReference type="Google" id="ProtNLM"/>
    </source>
</evidence>
<reference evidence="2 3" key="1">
    <citation type="journal article" date="2019" name="Int. J. Syst. Evol. Microbiol.">
        <title>The Global Catalogue of Microorganisms (GCM) 10K type strain sequencing project: providing services to taxonomists for standard genome sequencing and annotation.</title>
        <authorList>
            <consortium name="The Broad Institute Genomics Platform"/>
            <consortium name="The Broad Institute Genome Sequencing Center for Infectious Disease"/>
            <person name="Wu L."/>
            <person name="Ma J."/>
        </authorList>
    </citation>
    <scope>NUCLEOTIDE SEQUENCE [LARGE SCALE GENOMIC DNA]</scope>
    <source>
        <strain evidence="2 3">JCM 16013</strain>
    </source>
</reference>
<dbReference type="SUPFAM" id="SSF56349">
    <property type="entry name" value="DNA breaking-rejoining enzymes"/>
    <property type="match status" value="1"/>
</dbReference>
<name>A0ABN2R4V6_9ACTN</name>
<gene>
    <name evidence="2" type="ORF">GCM10009838_20650</name>
</gene>
<accession>A0ABN2R4V6</accession>
<comment type="caution">
    <text evidence="2">The sequence shown here is derived from an EMBL/GenBank/DDBJ whole genome shotgun (WGS) entry which is preliminary data.</text>
</comment>
<protein>
    <recommendedName>
        <fullName evidence="4">Integrase</fullName>
    </recommendedName>
</protein>
<proteinExistence type="predicted"/>
<organism evidence="2 3">
    <name type="scientific">Catenulispora subtropica</name>
    <dbReference type="NCBI Taxonomy" id="450798"/>
    <lineage>
        <taxon>Bacteria</taxon>
        <taxon>Bacillati</taxon>
        <taxon>Actinomycetota</taxon>
        <taxon>Actinomycetes</taxon>
        <taxon>Catenulisporales</taxon>
        <taxon>Catenulisporaceae</taxon>
        <taxon>Catenulispora</taxon>
    </lineage>
</organism>
<dbReference type="InterPro" id="IPR013762">
    <property type="entry name" value="Integrase-like_cat_sf"/>
</dbReference>